<dbReference type="AlphaFoldDB" id="A0A2A9E7M8"/>
<organism evidence="1 2">
    <name type="scientific">Sanguibacter antarcticus</name>
    <dbReference type="NCBI Taxonomy" id="372484"/>
    <lineage>
        <taxon>Bacteria</taxon>
        <taxon>Bacillati</taxon>
        <taxon>Actinomycetota</taxon>
        <taxon>Actinomycetes</taxon>
        <taxon>Micrococcales</taxon>
        <taxon>Sanguibacteraceae</taxon>
        <taxon>Sanguibacter</taxon>
    </lineage>
</organism>
<evidence type="ECO:0000313" key="2">
    <source>
        <dbReference type="Proteomes" id="UP000225548"/>
    </source>
</evidence>
<evidence type="ECO:0000313" key="1">
    <source>
        <dbReference type="EMBL" id="PFG35057.1"/>
    </source>
</evidence>
<protein>
    <recommendedName>
        <fullName evidence="3">Alpha/beta hydrolase family protein</fullName>
    </recommendedName>
</protein>
<dbReference type="Proteomes" id="UP000225548">
    <property type="component" value="Unassembled WGS sequence"/>
</dbReference>
<proteinExistence type="predicted"/>
<name>A0A2A9E7M8_9MICO</name>
<dbReference type="EMBL" id="PDJG01000001">
    <property type="protein sequence ID" value="PFG35057.1"/>
    <property type="molecule type" value="Genomic_DNA"/>
</dbReference>
<dbReference type="SUPFAM" id="SSF53474">
    <property type="entry name" value="alpha/beta-Hydrolases"/>
    <property type="match status" value="1"/>
</dbReference>
<dbReference type="Gene3D" id="3.40.50.1820">
    <property type="entry name" value="alpha/beta hydrolase"/>
    <property type="match status" value="1"/>
</dbReference>
<dbReference type="InterPro" id="IPR029058">
    <property type="entry name" value="AB_hydrolase_fold"/>
</dbReference>
<gene>
    <name evidence="1" type="ORF">ATL42_2990</name>
</gene>
<evidence type="ECO:0008006" key="3">
    <source>
        <dbReference type="Google" id="ProtNLM"/>
    </source>
</evidence>
<keyword evidence="2" id="KW-1185">Reference proteome</keyword>
<reference evidence="1 2" key="1">
    <citation type="submission" date="2017-10" db="EMBL/GenBank/DDBJ databases">
        <title>Sequencing the genomes of 1000 actinobacteria strains.</title>
        <authorList>
            <person name="Klenk H.-P."/>
        </authorList>
    </citation>
    <scope>NUCLEOTIDE SEQUENCE [LARGE SCALE GENOMIC DNA]</scope>
    <source>
        <strain evidence="1 2">DSM 18966</strain>
    </source>
</reference>
<comment type="caution">
    <text evidence="1">The sequence shown here is derived from an EMBL/GenBank/DDBJ whole genome shotgun (WGS) entry which is preliminary data.</text>
</comment>
<sequence>MLAVARTPILDCMRTFPWGRDPRSTTYGVAVLLPGSGYTVQAPLLYWCAEMLAELGWHVQAVEWTITDDALDDPVPFVDGAVGQAFDDAPASDRMLVVGKSFGTFALPWAVANEVPGVWLTPVLTDPAVARALDGADASHLAAGGDRDALWLPENVPSTAARLITMPGGDHGLTLPGGWQASVEAQADVILQISEHVRHL</sequence>
<accession>A0A2A9E7M8</accession>